<evidence type="ECO:0000259" key="8">
    <source>
        <dbReference type="PROSITE" id="PS51471"/>
    </source>
</evidence>
<sequence length="394" mass="44759">MEATLPLTVGDPAPWFILPSIANYSAHLDTLMGGYRAVLFFFGSAKNFQVKAVLDAFLAMQEQFVELDIPFFGVGVDLSDRSLEQHVRQPSHFKFIWDVQGEVSIRYGVCQLDREGQIAYEPTTFVLDRNLHILNIIPLETHRSHVSQVSEILQQLPSVTPPQVFSQLAPVLIVPNVLSPDFCQHLISLYEAAGGTESGFLKQEGDKTVLMVDSTVKRRRDLLLTDAALVEQVNRQIWRRIQPEIEKSFQFRITQFERYVVACYEDTQQGFFQPHRDNRSIGTAHRRFAMTINLNAGEYEGGCLRFPEFGDALYRPETGSAIVFSCSLLHEATPVTQGRRFALLSFFYNDADAKLRQQTQPHVVREANAVAEIVKHRTSKPPHRSRGFQPKPPR</sequence>
<evidence type="ECO:0000256" key="6">
    <source>
        <dbReference type="ARBA" id="ARBA00023004"/>
    </source>
</evidence>
<evidence type="ECO:0000313" key="9">
    <source>
        <dbReference type="EMBL" id="WAL58636.1"/>
    </source>
</evidence>
<accession>A0A9E9C363</accession>
<organism evidence="9 10">
    <name type="scientific">Thermocoleostomius sinensis A174</name>
    <dbReference type="NCBI Taxonomy" id="2016057"/>
    <lineage>
        <taxon>Bacteria</taxon>
        <taxon>Bacillati</taxon>
        <taxon>Cyanobacteriota</taxon>
        <taxon>Cyanophyceae</taxon>
        <taxon>Oculatellales</taxon>
        <taxon>Oculatellaceae</taxon>
        <taxon>Thermocoleostomius</taxon>
    </lineage>
</organism>
<dbReference type="EMBL" id="CP113797">
    <property type="protein sequence ID" value="WAL58636.1"/>
    <property type="molecule type" value="Genomic_DNA"/>
</dbReference>
<keyword evidence="6" id="KW-0408">Iron</keyword>
<evidence type="ECO:0000256" key="3">
    <source>
        <dbReference type="ARBA" id="ARBA00022896"/>
    </source>
</evidence>
<keyword evidence="2" id="KW-0479">Metal-binding</keyword>
<evidence type="ECO:0000313" key="10">
    <source>
        <dbReference type="Proteomes" id="UP001163152"/>
    </source>
</evidence>
<keyword evidence="3" id="KW-0847">Vitamin C</keyword>
<dbReference type="Gene3D" id="3.40.30.10">
    <property type="entry name" value="Glutaredoxin"/>
    <property type="match status" value="1"/>
</dbReference>
<dbReference type="Gene3D" id="2.60.120.620">
    <property type="entry name" value="q2cbj1_9rhob like domain"/>
    <property type="match status" value="1"/>
</dbReference>
<dbReference type="SUPFAM" id="SSF52833">
    <property type="entry name" value="Thioredoxin-like"/>
    <property type="match status" value="1"/>
</dbReference>
<proteinExistence type="predicted"/>
<dbReference type="Proteomes" id="UP001163152">
    <property type="component" value="Chromosome"/>
</dbReference>
<evidence type="ECO:0000256" key="5">
    <source>
        <dbReference type="ARBA" id="ARBA00023002"/>
    </source>
</evidence>
<name>A0A9E9C363_9CYAN</name>
<comment type="cofactor">
    <cofactor evidence="1">
        <name>L-ascorbate</name>
        <dbReference type="ChEBI" id="CHEBI:38290"/>
    </cofactor>
</comment>
<dbReference type="Pfam" id="PF00578">
    <property type="entry name" value="AhpC-TSA"/>
    <property type="match status" value="1"/>
</dbReference>
<dbReference type="AlphaFoldDB" id="A0A9E9C363"/>
<keyword evidence="10" id="KW-1185">Reference proteome</keyword>
<evidence type="ECO:0000259" key="7">
    <source>
        <dbReference type="PROSITE" id="PS51352"/>
    </source>
</evidence>
<dbReference type="GO" id="GO:0005506">
    <property type="term" value="F:iron ion binding"/>
    <property type="evidence" value="ECO:0007669"/>
    <property type="project" value="InterPro"/>
</dbReference>
<feature type="domain" description="Thioredoxin" evidence="7">
    <location>
        <begin position="7"/>
        <end position="158"/>
    </location>
</feature>
<protein>
    <submittedName>
        <fullName evidence="9">Redoxin domain-containing protein</fullName>
    </submittedName>
</protein>
<dbReference type="RefSeq" id="WP_268608061.1">
    <property type="nucleotide sequence ID" value="NZ_CP113797.1"/>
</dbReference>
<dbReference type="KEGG" id="tsin:OXH18_15795"/>
<reference evidence="9" key="1">
    <citation type="submission" date="2022-12" db="EMBL/GenBank/DDBJ databases">
        <title>Polyphasic identification of a Novel Hot-Spring Cyanobacterium Ocullathermofonsia sinensis gen nov. sp. nov. and Genomic Insights on its Adaptations to the Thermal Habitat.</title>
        <authorList>
            <person name="Daroch M."/>
            <person name="Tang J."/>
            <person name="Jiang Y."/>
        </authorList>
    </citation>
    <scope>NUCLEOTIDE SEQUENCE</scope>
    <source>
        <strain evidence="9">PKUAC-SCTA174</strain>
    </source>
</reference>
<feature type="domain" description="Fe2OG dioxygenase" evidence="8">
    <location>
        <begin position="255"/>
        <end position="350"/>
    </location>
</feature>
<dbReference type="InterPro" id="IPR006620">
    <property type="entry name" value="Pro_4_hyd_alph"/>
</dbReference>
<dbReference type="InterPro" id="IPR036249">
    <property type="entry name" value="Thioredoxin-like_sf"/>
</dbReference>
<evidence type="ECO:0000256" key="4">
    <source>
        <dbReference type="ARBA" id="ARBA00022964"/>
    </source>
</evidence>
<dbReference type="InterPro" id="IPR013766">
    <property type="entry name" value="Thioredoxin_domain"/>
</dbReference>
<dbReference type="GO" id="GO:0016209">
    <property type="term" value="F:antioxidant activity"/>
    <property type="evidence" value="ECO:0007669"/>
    <property type="project" value="InterPro"/>
</dbReference>
<keyword evidence="4" id="KW-0223">Dioxygenase</keyword>
<keyword evidence="5" id="KW-0560">Oxidoreductase</keyword>
<dbReference type="PROSITE" id="PS51471">
    <property type="entry name" value="FE2OG_OXY"/>
    <property type="match status" value="1"/>
</dbReference>
<dbReference type="SUPFAM" id="SSF51197">
    <property type="entry name" value="Clavaminate synthase-like"/>
    <property type="match status" value="1"/>
</dbReference>
<dbReference type="GO" id="GO:0031418">
    <property type="term" value="F:L-ascorbic acid binding"/>
    <property type="evidence" value="ECO:0007669"/>
    <property type="project" value="UniProtKB-KW"/>
</dbReference>
<dbReference type="InterPro" id="IPR005123">
    <property type="entry name" value="Oxoglu/Fe-dep_dioxygenase_dom"/>
</dbReference>
<dbReference type="InterPro" id="IPR000866">
    <property type="entry name" value="AhpC/TSA"/>
</dbReference>
<gene>
    <name evidence="9" type="ORF">OXH18_15795</name>
</gene>
<evidence type="ECO:0000256" key="1">
    <source>
        <dbReference type="ARBA" id="ARBA00001961"/>
    </source>
</evidence>
<evidence type="ECO:0000256" key="2">
    <source>
        <dbReference type="ARBA" id="ARBA00022723"/>
    </source>
</evidence>
<dbReference type="GO" id="GO:0051213">
    <property type="term" value="F:dioxygenase activity"/>
    <property type="evidence" value="ECO:0007669"/>
    <property type="project" value="UniProtKB-KW"/>
</dbReference>
<dbReference type="PROSITE" id="PS51352">
    <property type="entry name" value="THIOREDOXIN_2"/>
    <property type="match status" value="1"/>
</dbReference>
<dbReference type="SMART" id="SM00702">
    <property type="entry name" value="P4Hc"/>
    <property type="match status" value="1"/>
</dbReference>
<dbReference type="GO" id="GO:0016705">
    <property type="term" value="F:oxidoreductase activity, acting on paired donors, with incorporation or reduction of molecular oxygen"/>
    <property type="evidence" value="ECO:0007669"/>
    <property type="project" value="InterPro"/>
</dbReference>